<evidence type="ECO:0000313" key="2">
    <source>
        <dbReference type="Proteomes" id="UP001163064"/>
    </source>
</evidence>
<dbReference type="RefSeq" id="WP_266598170.1">
    <property type="nucleotide sequence ID" value="NZ_JAPHNL010000078.1"/>
</dbReference>
<dbReference type="Proteomes" id="UP001163064">
    <property type="component" value="Unassembled WGS sequence"/>
</dbReference>
<comment type="caution">
    <text evidence="1">The sequence shown here is derived from an EMBL/GenBank/DDBJ whole genome shotgun (WGS) entry which is preliminary data.</text>
</comment>
<sequence>MGSLLAQGDEITFLAPAIGAGKAAGEGNRDYAWRVSLPQNTGFTAARSTSSGVDLTITGHQVVLGSSRFEG</sequence>
<reference evidence="1" key="1">
    <citation type="submission" date="2022-10" db="EMBL/GenBank/DDBJ databases">
        <title>Streptomyces beihaiensis sp. nov., a chitin degrading actinobacterium, isolated from shrimp pond soil.</title>
        <authorList>
            <person name="Xie J."/>
            <person name="Shen N."/>
        </authorList>
    </citation>
    <scope>NUCLEOTIDE SEQUENCE</scope>
    <source>
        <strain evidence="1">GXMU-J5</strain>
    </source>
</reference>
<organism evidence="1 2">
    <name type="scientific">Streptomyces beihaiensis</name>
    <dbReference type="NCBI Taxonomy" id="2984495"/>
    <lineage>
        <taxon>Bacteria</taxon>
        <taxon>Bacillati</taxon>
        <taxon>Actinomycetota</taxon>
        <taxon>Actinomycetes</taxon>
        <taxon>Kitasatosporales</taxon>
        <taxon>Streptomycetaceae</taxon>
        <taxon>Streptomyces</taxon>
    </lineage>
</organism>
<protein>
    <submittedName>
        <fullName evidence="1">Uncharacterized protein</fullName>
    </submittedName>
</protein>
<evidence type="ECO:0000313" key="1">
    <source>
        <dbReference type="EMBL" id="MCX3059958.1"/>
    </source>
</evidence>
<keyword evidence="2" id="KW-1185">Reference proteome</keyword>
<name>A0ABT3TSE2_9ACTN</name>
<dbReference type="EMBL" id="JAPHNL010000078">
    <property type="protein sequence ID" value="MCX3059958.1"/>
    <property type="molecule type" value="Genomic_DNA"/>
</dbReference>
<gene>
    <name evidence="1" type="ORF">OFY01_09325</name>
</gene>
<accession>A0ABT3TSE2</accession>
<proteinExistence type="predicted"/>